<name>A0AA86N6M7_9EUKA</name>
<keyword evidence="3" id="KW-1185">Reference proteome</keyword>
<proteinExistence type="predicted"/>
<evidence type="ECO:0000313" key="1">
    <source>
        <dbReference type="EMBL" id="CAI9913847.1"/>
    </source>
</evidence>
<evidence type="ECO:0000313" key="2">
    <source>
        <dbReference type="EMBL" id="CAL6114551.1"/>
    </source>
</evidence>
<sequence>MESQSRSAQVRCPKLQKQQCNLTANATTVDPSRKRHFDGLRQHLWKGLGKREFQKVLYMDDSLKLRTNCTLSPSPADRESQVISSKYVQRIRSQKSSSVDERRRLLKKKLESYCQAVDQ</sequence>
<reference evidence="1" key="1">
    <citation type="submission" date="2023-06" db="EMBL/GenBank/DDBJ databases">
        <authorList>
            <person name="Kurt Z."/>
        </authorList>
    </citation>
    <scope>NUCLEOTIDE SEQUENCE</scope>
</reference>
<dbReference type="AlphaFoldDB" id="A0AA86N6M7"/>
<dbReference type="EMBL" id="CAXDID020000803">
    <property type="protein sequence ID" value="CAL6114551.1"/>
    <property type="molecule type" value="Genomic_DNA"/>
</dbReference>
<comment type="caution">
    <text evidence="1">The sequence shown here is derived from an EMBL/GenBank/DDBJ whole genome shotgun (WGS) entry which is preliminary data.</text>
</comment>
<protein>
    <submittedName>
        <fullName evidence="2">Hypothetical_protein</fullName>
    </submittedName>
</protein>
<dbReference type="Proteomes" id="UP001642409">
    <property type="component" value="Unassembled WGS sequence"/>
</dbReference>
<reference evidence="2 3" key="2">
    <citation type="submission" date="2024-07" db="EMBL/GenBank/DDBJ databases">
        <authorList>
            <person name="Akdeniz Z."/>
        </authorList>
    </citation>
    <scope>NUCLEOTIDE SEQUENCE [LARGE SCALE GENOMIC DNA]</scope>
</reference>
<accession>A0AA86N6M7</accession>
<organism evidence="1">
    <name type="scientific">Hexamita inflata</name>
    <dbReference type="NCBI Taxonomy" id="28002"/>
    <lineage>
        <taxon>Eukaryota</taxon>
        <taxon>Metamonada</taxon>
        <taxon>Diplomonadida</taxon>
        <taxon>Hexamitidae</taxon>
        <taxon>Hexamitinae</taxon>
        <taxon>Hexamita</taxon>
    </lineage>
</organism>
<gene>
    <name evidence="1" type="ORF">HINF_LOCUS1492</name>
    <name evidence="2" type="ORF">HINF_LOCUS78054</name>
</gene>
<dbReference type="EMBL" id="CATOUU010000037">
    <property type="protein sequence ID" value="CAI9913847.1"/>
    <property type="molecule type" value="Genomic_DNA"/>
</dbReference>
<evidence type="ECO:0000313" key="3">
    <source>
        <dbReference type="Proteomes" id="UP001642409"/>
    </source>
</evidence>